<evidence type="ECO:0000256" key="9">
    <source>
        <dbReference type="RuleBase" id="RU369094"/>
    </source>
</evidence>
<dbReference type="PROSITE" id="PS01361">
    <property type="entry name" value="ZF_DOF_1"/>
    <property type="match status" value="1"/>
</dbReference>
<feature type="region of interest" description="Disordered" evidence="10">
    <location>
        <begin position="118"/>
        <end position="171"/>
    </location>
</feature>
<evidence type="ECO:0000256" key="1">
    <source>
        <dbReference type="ARBA" id="ARBA00022723"/>
    </source>
</evidence>
<evidence type="ECO:0000256" key="2">
    <source>
        <dbReference type="ARBA" id="ARBA00022771"/>
    </source>
</evidence>
<dbReference type="PANTHER" id="PTHR31992:SF330">
    <property type="entry name" value="DOF ZINC FINGER PROTEIN 2"/>
    <property type="match status" value="1"/>
</dbReference>
<keyword evidence="13" id="KW-1185">Reference proteome</keyword>
<feature type="region of interest" description="Disordered" evidence="10">
    <location>
        <begin position="219"/>
        <end position="238"/>
    </location>
</feature>
<evidence type="ECO:0000313" key="12">
    <source>
        <dbReference type="EMBL" id="CAL5055175.1"/>
    </source>
</evidence>
<dbReference type="Proteomes" id="UP001497457">
    <property type="component" value="Chromosome 4rd"/>
</dbReference>
<evidence type="ECO:0000313" key="13">
    <source>
        <dbReference type="Proteomes" id="UP001497457"/>
    </source>
</evidence>
<evidence type="ECO:0000256" key="3">
    <source>
        <dbReference type="ARBA" id="ARBA00022833"/>
    </source>
</evidence>
<dbReference type="PANTHER" id="PTHR31992">
    <property type="entry name" value="DOF ZINC FINGER PROTEIN DOF1.4-RELATED"/>
    <property type="match status" value="1"/>
</dbReference>
<dbReference type="AlphaFoldDB" id="A0ABC9EF15"/>
<keyword evidence="7 8" id="KW-0539">Nucleus</keyword>
<feature type="compositionally biased region" description="Polar residues" evidence="10">
    <location>
        <begin position="432"/>
        <end position="441"/>
    </location>
</feature>
<feature type="domain" description="Dof-type" evidence="11">
    <location>
        <begin position="176"/>
        <end position="230"/>
    </location>
</feature>
<keyword evidence="5 8" id="KW-0238">DNA-binding</keyword>
<reference evidence="13" key="1">
    <citation type="submission" date="2024-06" db="EMBL/GenBank/DDBJ databases">
        <authorList>
            <person name="Ryan C."/>
        </authorList>
    </citation>
    <scope>NUCLEOTIDE SEQUENCE [LARGE SCALE GENOMIC DNA]</scope>
</reference>
<evidence type="ECO:0000256" key="10">
    <source>
        <dbReference type="SAM" id="MobiDB-lite"/>
    </source>
</evidence>
<evidence type="ECO:0000256" key="5">
    <source>
        <dbReference type="ARBA" id="ARBA00023125"/>
    </source>
</evidence>
<comment type="subcellular location">
    <subcellularLocation>
        <location evidence="8 9">Nucleus</location>
    </subcellularLocation>
</comment>
<dbReference type="GO" id="GO:0008270">
    <property type="term" value="F:zinc ion binding"/>
    <property type="evidence" value="ECO:0007669"/>
    <property type="project" value="UniProtKB-KW"/>
</dbReference>
<accession>A0ABC9EF15</accession>
<evidence type="ECO:0000256" key="7">
    <source>
        <dbReference type="ARBA" id="ARBA00023242"/>
    </source>
</evidence>
<dbReference type="Pfam" id="PF02701">
    <property type="entry name" value="Zn_ribbon_Dof"/>
    <property type="match status" value="1"/>
</dbReference>
<feature type="compositionally biased region" description="Low complexity" evidence="10">
    <location>
        <begin position="137"/>
        <end position="163"/>
    </location>
</feature>
<protein>
    <recommendedName>
        <fullName evidence="9">Dof zinc finger protein</fullName>
    </recommendedName>
</protein>
<keyword evidence="2 8" id="KW-0863">Zinc-finger</keyword>
<dbReference type="GO" id="GO:0003677">
    <property type="term" value="F:DNA binding"/>
    <property type="evidence" value="ECO:0007669"/>
    <property type="project" value="UniProtKB-UniRule"/>
</dbReference>
<reference evidence="12 13" key="2">
    <citation type="submission" date="2024-10" db="EMBL/GenBank/DDBJ databases">
        <authorList>
            <person name="Ryan C."/>
        </authorList>
    </citation>
    <scope>NUCLEOTIDE SEQUENCE [LARGE SCALE GENOMIC DNA]</scope>
</reference>
<dbReference type="InterPro" id="IPR003851">
    <property type="entry name" value="Znf_Dof"/>
</dbReference>
<dbReference type="EMBL" id="OZ075114">
    <property type="protein sequence ID" value="CAL5055175.1"/>
    <property type="molecule type" value="Genomic_DNA"/>
</dbReference>
<organism evidence="12 13">
    <name type="scientific">Urochloa decumbens</name>
    <dbReference type="NCBI Taxonomy" id="240449"/>
    <lineage>
        <taxon>Eukaryota</taxon>
        <taxon>Viridiplantae</taxon>
        <taxon>Streptophyta</taxon>
        <taxon>Embryophyta</taxon>
        <taxon>Tracheophyta</taxon>
        <taxon>Spermatophyta</taxon>
        <taxon>Magnoliopsida</taxon>
        <taxon>Liliopsida</taxon>
        <taxon>Poales</taxon>
        <taxon>Poaceae</taxon>
        <taxon>PACMAD clade</taxon>
        <taxon>Panicoideae</taxon>
        <taxon>Panicodae</taxon>
        <taxon>Paniceae</taxon>
        <taxon>Melinidinae</taxon>
        <taxon>Urochloa</taxon>
    </lineage>
</organism>
<proteinExistence type="predicted"/>
<keyword evidence="3 9" id="KW-0862">Zinc</keyword>
<sequence>MKEETREGGAIPLVRPFLLPSPVPSSSGLASYFLIFVPPPELVCLPRPGAQAQESLERIGPQLGSLHAWMRRSGTSHVLGDGVSSSATPQTQPYKSTKSFSVVRAQGLGLGKPMEEMLMAGSNTNNPNQNPNPPAAAAPGAQQQRATNNNNNTGGAPAAAAGTTERRARPQKEKALNCPRCNSTNTKFCYYNNYSLQQPRYFCKTCRRYWTEGGSLRNVPVGGGSRKNKRSSSSAAVSSAGTTIPVGVGLAGAPNNKNPKLMHEDLNLAFPHHRGGLPAEFSAFPSLESSSVCNPMASGNGRGALSAMELLRSTGCYVPLQHLGGATMPAEYAAAGFALGDFRMPPPPQSHQSLLGFSLDTHAGTGYSTAGLQESAAAGRLLFPFEDLKPAVAGGGGAANNNADHQYEHHGKDQAAGGDGSGVTGGHETPGFWSNSILGNGTSNGSGGPW</sequence>
<keyword evidence="4 9" id="KW-0805">Transcription regulation</keyword>
<dbReference type="GO" id="GO:0003700">
    <property type="term" value="F:DNA-binding transcription factor activity"/>
    <property type="evidence" value="ECO:0007669"/>
    <property type="project" value="UniProtKB-UniRule"/>
</dbReference>
<dbReference type="InterPro" id="IPR045174">
    <property type="entry name" value="Dof"/>
</dbReference>
<name>A0ABC9EF15_9POAL</name>
<dbReference type="GO" id="GO:0005634">
    <property type="term" value="C:nucleus"/>
    <property type="evidence" value="ECO:0007669"/>
    <property type="project" value="UniProtKB-SubCell"/>
</dbReference>
<keyword evidence="1 9" id="KW-0479">Metal-binding</keyword>
<evidence type="ECO:0000259" key="11">
    <source>
        <dbReference type="PROSITE" id="PS50884"/>
    </source>
</evidence>
<evidence type="ECO:0000256" key="8">
    <source>
        <dbReference type="PROSITE-ProRule" id="PRU00071"/>
    </source>
</evidence>
<feature type="region of interest" description="Disordered" evidence="10">
    <location>
        <begin position="396"/>
        <end position="450"/>
    </location>
</feature>
<dbReference type="PROSITE" id="PS50884">
    <property type="entry name" value="ZF_DOF_2"/>
    <property type="match status" value="1"/>
</dbReference>
<gene>
    <name evidence="12" type="ORF">URODEC1_LOCUS94259</name>
</gene>
<keyword evidence="6 9" id="KW-0804">Transcription</keyword>
<evidence type="ECO:0000256" key="4">
    <source>
        <dbReference type="ARBA" id="ARBA00023015"/>
    </source>
</evidence>
<evidence type="ECO:0000256" key="6">
    <source>
        <dbReference type="ARBA" id="ARBA00023163"/>
    </source>
</evidence>
<comment type="function">
    <text evidence="9">Transcription factor that binds specifically to a 5'-AA[AG]G-3' consensus core sequence.</text>
</comment>